<dbReference type="AlphaFoldDB" id="A0A180GH87"/>
<evidence type="ECO:0000313" key="3">
    <source>
        <dbReference type="EnsemblFungi" id="PTTG_07881-t43_1-p1"/>
    </source>
</evidence>
<proteinExistence type="predicted"/>
<reference evidence="3 4" key="3">
    <citation type="journal article" date="2017" name="G3 (Bethesda)">
        <title>Comparative analysis highlights variable genome content of wheat rusts and divergence of the mating loci.</title>
        <authorList>
            <person name="Cuomo C.A."/>
            <person name="Bakkeren G."/>
            <person name="Khalil H.B."/>
            <person name="Panwar V."/>
            <person name="Joly D."/>
            <person name="Linning R."/>
            <person name="Sakthikumar S."/>
            <person name="Song X."/>
            <person name="Adiconis X."/>
            <person name="Fan L."/>
            <person name="Goldberg J.M."/>
            <person name="Levin J.Z."/>
            <person name="Young S."/>
            <person name="Zeng Q."/>
            <person name="Anikster Y."/>
            <person name="Bruce M."/>
            <person name="Wang M."/>
            <person name="Yin C."/>
            <person name="McCallum B."/>
            <person name="Szabo L.J."/>
            <person name="Hulbert S."/>
            <person name="Chen X."/>
            <person name="Fellers J.P."/>
        </authorList>
    </citation>
    <scope>NUCLEOTIDE SEQUENCE</scope>
    <source>
        <strain evidence="4">Isolate 1-1 / race 1 (BBBD)</strain>
        <strain evidence="3">isolate 1-1 / race 1 (BBBD)</strain>
    </source>
</reference>
<name>A0A180GH87_PUCT1</name>
<reference evidence="3" key="4">
    <citation type="submission" date="2025-05" db="UniProtKB">
        <authorList>
            <consortium name="EnsemblFungi"/>
        </authorList>
    </citation>
    <scope>IDENTIFICATION</scope>
    <source>
        <strain evidence="3">isolate 1-1 / race 1 (BBBD)</strain>
    </source>
</reference>
<evidence type="ECO:0000256" key="1">
    <source>
        <dbReference type="SAM" id="MobiDB-lite"/>
    </source>
</evidence>
<protein>
    <submittedName>
        <fullName evidence="2 3">Uncharacterized protein</fullName>
    </submittedName>
</protein>
<feature type="non-terminal residue" evidence="2">
    <location>
        <position position="143"/>
    </location>
</feature>
<organism evidence="2">
    <name type="scientific">Puccinia triticina (isolate 1-1 / race 1 (BBBD))</name>
    <name type="common">Brown leaf rust fungus</name>
    <dbReference type="NCBI Taxonomy" id="630390"/>
    <lineage>
        <taxon>Eukaryota</taxon>
        <taxon>Fungi</taxon>
        <taxon>Dikarya</taxon>
        <taxon>Basidiomycota</taxon>
        <taxon>Pucciniomycotina</taxon>
        <taxon>Pucciniomycetes</taxon>
        <taxon>Pucciniales</taxon>
        <taxon>Pucciniaceae</taxon>
        <taxon>Puccinia</taxon>
    </lineage>
</organism>
<keyword evidence="4" id="KW-1185">Reference proteome</keyword>
<dbReference type="VEuPathDB" id="FungiDB:PTTG_07881"/>
<reference evidence="2" key="2">
    <citation type="submission" date="2016-05" db="EMBL/GenBank/DDBJ databases">
        <title>Comparative analysis highlights variable genome content of wheat rusts and divergence of the mating loci.</title>
        <authorList>
            <person name="Cuomo C.A."/>
            <person name="Bakkeren G."/>
            <person name="Szabo L."/>
            <person name="Khalil H."/>
            <person name="Joly D."/>
            <person name="Goldberg J."/>
            <person name="Young S."/>
            <person name="Zeng Q."/>
            <person name="Fellers J."/>
        </authorList>
    </citation>
    <scope>NUCLEOTIDE SEQUENCE [LARGE SCALE GENOMIC DNA]</scope>
    <source>
        <strain evidence="2">1-1 BBBD Race 1</strain>
    </source>
</reference>
<feature type="compositionally biased region" description="Polar residues" evidence="1">
    <location>
        <begin position="7"/>
        <end position="28"/>
    </location>
</feature>
<dbReference type="OrthoDB" id="10359721at2759"/>
<feature type="region of interest" description="Disordered" evidence="1">
    <location>
        <begin position="1"/>
        <end position="44"/>
    </location>
</feature>
<evidence type="ECO:0000313" key="4">
    <source>
        <dbReference type="Proteomes" id="UP000005240"/>
    </source>
</evidence>
<sequence length="143" mass="15537">MEPAADSNPTNQSNAGSKIASNPSSLGSTPPPTEQDLMQNIPGHPVHAPSFCEFALQNLPSAPPASLARREAILPTELQEITTEEFDRSIKEAARSTQAILALKLPQSCKHKAQDLVSSIKQSKRKWEETSIVPDDEDIKIAR</sequence>
<dbReference type="EMBL" id="ADAS02000069">
    <property type="protein sequence ID" value="OAV92117.1"/>
    <property type="molecule type" value="Genomic_DNA"/>
</dbReference>
<dbReference type="EnsemblFungi" id="PTTG_07881-t43_1">
    <property type="protein sequence ID" value="PTTG_07881-t43_1-p1"/>
    <property type="gene ID" value="PTTG_07881"/>
</dbReference>
<accession>A0A180GH87</accession>
<gene>
    <name evidence="2" type="ORF">PTTG_07881</name>
</gene>
<reference evidence="2" key="1">
    <citation type="submission" date="2009-11" db="EMBL/GenBank/DDBJ databases">
        <authorList>
            <consortium name="The Broad Institute Genome Sequencing Platform"/>
            <person name="Ward D."/>
            <person name="Feldgarden M."/>
            <person name="Earl A."/>
            <person name="Young S.K."/>
            <person name="Zeng Q."/>
            <person name="Koehrsen M."/>
            <person name="Alvarado L."/>
            <person name="Berlin A."/>
            <person name="Bochicchio J."/>
            <person name="Borenstein D."/>
            <person name="Chapman S.B."/>
            <person name="Chen Z."/>
            <person name="Engels R."/>
            <person name="Freedman E."/>
            <person name="Gellesch M."/>
            <person name="Goldberg J."/>
            <person name="Griggs A."/>
            <person name="Gujja S."/>
            <person name="Heilman E."/>
            <person name="Heiman D."/>
            <person name="Hepburn T."/>
            <person name="Howarth C."/>
            <person name="Jen D."/>
            <person name="Larson L."/>
            <person name="Lewis B."/>
            <person name="Mehta T."/>
            <person name="Park D."/>
            <person name="Pearson M."/>
            <person name="Roberts A."/>
            <person name="Saif S."/>
            <person name="Shea T."/>
            <person name="Shenoy N."/>
            <person name="Sisk P."/>
            <person name="Stolte C."/>
            <person name="Sykes S."/>
            <person name="Thomson T."/>
            <person name="Walk T."/>
            <person name="White J."/>
            <person name="Yandava C."/>
            <person name="Izard J."/>
            <person name="Baranova O.V."/>
            <person name="Blanton J.M."/>
            <person name="Tanner A.C."/>
            <person name="Dewhirst F.E."/>
            <person name="Haas B."/>
            <person name="Nusbaum C."/>
            <person name="Birren B."/>
        </authorList>
    </citation>
    <scope>NUCLEOTIDE SEQUENCE [LARGE SCALE GENOMIC DNA]</scope>
    <source>
        <strain evidence="2">1-1 BBBD Race 1</strain>
    </source>
</reference>
<dbReference type="Proteomes" id="UP000005240">
    <property type="component" value="Unassembled WGS sequence"/>
</dbReference>
<evidence type="ECO:0000313" key="2">
    <source>
        <dbReference type="EMBL" id="OAV92117.1"/>
    </source>
</evidence>